<organism evidence="2">
    <name type="scientific">viral metagenome</name>
    <dbReference type="NCBI Taxonomy" id="1070528"/>
    <lineage>
        <taxon>unclassified sequences</taxon>
        <taxon>metagenomes</taxon>
        <taxon>organismal metagenomes</taxon>
    </lineage>
</organism>
<feature type="compositionally biased region" description="Basic residues" evidence="1">
    <location>
        <begin position="385"/>
        <end position="415"/>
    </location>
</feature>
<evidence type="ECO:0000256" key="1">
    <source>
        <dbReference type="SAM" id="MobiDB-lite"/>
    </source>
</evidence>
<feature type="compositionally biased region" description="Low complexity" evidence="1">
    <location>
        <begin position="279"/>
        <end position="291"/>
    </location>
</feature>
<sequence>MDASAFASQAGTAVASAGTSLSNATMKTMKKIAEARSRKVSQQLLKSHCEELNKEMVNSVDKIVDKLNINDQSEIFEKVADNYFDNDLTEIIKNEITSSLTNSVRKNLRNQLYDHYKKDFKVEQDALEKQEEGIEGGGMYDKAKNMVLKKLFGKAISQLDPMIAGIVTQNQQVLKHIDGLKGQLDSNPEIAQTLIDELNAGKIGDKLSKLHPEITKLTTALPENIQGPLLGNIRAGIPDIVCDATKIEGGGGGPDEISTKVAAAGAGDDNDSIDVDTETSSNSNSSSTSSSGDEAAMMNELVTKVNQQILMDDDLIDDFKKGIVENIASGAFKNALQREVINRLEPMIEKTMESKLNEIFEDMDFKETAMEVVKRQQSLYDSRNKGKKQGGKKRTINKKKKSNKNRTRRYRKKST</sequence>
<name>A0A6C0IKZ5_9ZZZZ</name>
<accession>A0A6C0IKZ5</accession>
<evidence type="ECO:0000313" key="2">
    <source>
        <dbReference type="EMBL" id="QHT93096.1"/>
    </source>
</evidence>
<dbReference type="EMBL" id="MN740200">
    <property type="protein sequence ID" value="QHT93096.1"/>
    <property type="molecule type" value="Genomic_DNA"/>
</dbReference>
<dbReference type="AlphaFoldDB" id="A0A6C0IKZ5"/>
<proteinExistence type="predicted"/>
<feature type="region of interest" description="Disordered" evidence="1">
    <location>
        <begin position="265"/>
        <end position="294"/>
    </location>
</feature>
<feature type="region of interest" description="Disordered" evidence="1">
    <location>
        <begin position="376"/>
        <end position="415"/>
    </location>
</feature>
<feature type="compositionally biased region" description="Acidic residues" evidence="1">
    <location>
        <begin position="268"/>
        <end position="277"/>
    </location>
</feature>
<reference evidence="2" key="1">
    <citation type="journal article" date="2020" name="Nature">
        <title>Giant virus diversity and host interactions through global metagenomics.</title>
        <authorList>
            <person name="Schulz F."/>
            <person name="Roux S."/>
            <person name="Paez-Espino D."/>
            <person name="Jungbluth S."/>
            <person name="Walsh D.A."/>
            <person name="Denef V.J."/>
            <person name="McMahon K.D."/>
            <person name="Konstantinidis K.T."/>
            <person name="Eloe-Fadrosh E.A."/>
            <person name="Kyrpides N.C."/>
            <person name="Woyke T."/>
        </authorList>
    </citation>
    <scope>NUCLEOTIDE SEQUENCE</scope>
    <source>
        <strain evidence="2">GVMAG-M-3300023210-19</strain>
    </source>
</reference>
<protein>
    <submittedName>
        <fullName evidence="2">Uncharacterized protein</fullName>
    </submittedName>
</protein>